<organism evidence="3 4">
    <name type="scientific">Pyxicephalus adspersus</name>
    <name type="common">African bullfrog</name>
    <dbReference type="NCBI Taxonomy" id="30357"/>
    <lineage>
        <taxon>Eukaryota</taxon>
        <taxon>Metazoa</taxon>
        <taxon>Chordata</taxon>
        <taxon>Craniata</taxon>
        <taxon>Vertebrata</taxon>
        <taxon>Euteleostomi</taxon>
        <taxon>Amphibia</taxon>
        <taxon>Batrachia</taxon>
        <taxon>Anura</taxon>
        <taxon>Neobatrachia</taxon>
        <taxon>Ranoidea</taxon>
        <taxon>Pyxicephalidae</taxon>
        <taxon>Pyxicephalinae</taxon>
        <taxon>Pyxicephalus</taxon>
    </lineage>
</organism>
<keyword evidence="2" id="KW-0732">Signal</keyword>
<proteinExistence type="predicted"/>
<dbReference type="InterPro" id="IPR043255">
    <property type="entry name" value="U-IIB"/>
</dbReference>
<evidence type="ECO:0000313" key="3">
    <source>
        <dbReference type="EMBL" id="DBA26257.1"/>
    </source>
</evidence>
<reference evidence="3" key="1">
    <citation type="thesis" date="2020" institute="ProQuest LLC" country="789 East Eisenhower Parkway, Ann Arbor, MI, USA">
        <title>Comparative Genomics and Chromosome Evolution.</title>
        <authorList>
            <person name="Mudd A.B."/>
        </authorList>
    </citation>
    <scope>NUCLEOTIDE SEQUENCE</scope>
    <source>
        <strain evidence="3">1538</strain>
        <tissue evidence="3">Blood</tissue>
    </source>
</reference>
<dbReference type="PANTHER" id="PTHR36876">
    <property type="entry name" value="UROTENSIN-2B"/>
    <property type="match status" value="1"/>
</dbReference>
<sequence>MDKATSIYLCFGTLTFLFMISSHSTQGKPYILQDNEMFPEKEDMTHQDMLLTLLLNKHIPPRRPSHYEMELESKLEQLEQLEKLKELKEQLLEDKSGDMSYTVDRLSPSHHNKRGREEIGQINTNCSLPAVFLKRRNW</sequence>
<dbReference type="PANTHER" id="PTHR36876:SF1">
    <property type="entry name" value="UROTENSIN-2B"/>
    <property type="match status" value="1"/>
</dbReference>
<accession>A0AAV3AUE6</accession>
<name>A0AAV3AUE6_PYXAD</name>
<dbReference type="GO" id="GO:0008217">
    <property type="term" value="P:regulation of blood pressure"/>
    <property type="evidence" value="ECO:0007669"/>
    <property type="project" value="TreeGrafter"/>
</dbReference>
<dbReference type="AlphaFoldDB" id="A0AAV3AUE6"/>
<feature type="chain" id="PRO_5043371344" description="Urotensin-2B" evidence="2">
    <location>
        <begin position="28"/>
        <end position="138"/>
    </location>
</feature>
<feature type="coiled-coil region" evidence="1">
    <location>
        <begin position="68"/>
        <end position="98"/>
    </location>
</feature>
<comment type="caution">
    <text evidence="3">The sequence shown here is derived from an EMBL/GenBank/DDBJ whole genome shotgun (WGS) entry which is preliminary data.</text>
</comment>
<keyword evidence="4" id="KW-1185">Reference proteome</keyword>
<evidence type="ECO:0008006" key="5">
    <source>
        <dbReference type="Google" id="ProtNLM"/>
    </source>
</evidence>
<evidence type="ECO:0000256" key="2">
    <source>
        <dbReference type="SAM" id="SignalP"/>
    </source>
</evidence>
<dbReference type="EMBL" id="DYDO01000004">
    <property type="protein sequence ID" value="DBA26257.1"/>
    <property type="molecule type" value="Genomic_DNA"/>
</dbReference>
<dbReference type="GO" id="GO:0001664">
    <property type="term" value="F:G protein-coupled receptor binding"/>
    <property type="evidence" value="ECO:0007669"/>
    <property type="project" value="TreeGrafter"/>
</dbReference>
<evidence type="ECO:0000313" key="4">
    <source>
        <dbReference type="Proteomes" id="UP001181693"/>
    </source>
</evidence>
<feature type="signal peptide" evidence="2">
    <location>
        <begin position="1"/>
        <end position="27"/>
    </location>
</feature>
<evidence type="ECO:0000256" key="1">
    <source>
        <dbReference type="SAM" id="Coils"/>
    </source>
</evidence>
<gene>
    <name evidence="3" type="ORF">GDO54_010542</name>
</gene>
<dbReference type="Proteomes" id="UP001181693">
    <property type="component" value="Unassembled WGS sequence"/>
</dbReference>
<protein>
    <recommendedName>
        <fullName evidence="5">Urotensin-2B</fullName>
    </recommendedName>
</protein>
<keyword evidence="1" id="KW-0175">Coiled coil</keyword>